<proteinExistence type="predicted"/>
<reference evidence="1 2" key="1">
    <citation type="submission" date="2017-12" db="EMBL/GenBank/DDBJ databases">
        <title>Phylogenetic diversity of female urinary microbiome.</title>
        <authorList>
            <person name="Thomas-White K."/>
            <person name="Wolfe A.J."/>
        </authorList>
    </citation>
    <scope>NUCLEOTIDE SEQUENCE [LARGE SCALE GENOMIC DNA]</scope>
    <source>
        <strain evidence="1 2">UMB0898</strain>
    </source>
</reference>
<dbReference type="EMBL" id="PKHE01000014">
    <property type="protein sequence ID" value="PKY88250.1"/>
    <property type="molecule type" value="Genomic_DNA"/>
</dbReference>
<dbReference type="Proteomes" id="UP000234384">
    <property type="component" value="Unassembled WGS sequence"/>
</dbReference>
<evidence type="ECO:0000313" key="2">
    <source>
        <dbReference type="Proteomes" id="UP000234384"/>
    </source>
</evidence>
<evidence type="ECO:0000313" key="1">
    <source>
        <dbReference type="EMBL" id="PKY88250.1"/>
    </source>
</evidence>
<protein>
    <submittedName>
        <fullName evidence="1">Uncharacterized protein</fullName>
    </submittedName>
</protein>
<accession>A0A2I1JXY6</accession>
<dbReference type="RefSeq" id="WP_101954415.1">
    <property type="nucleotide sequence ID" value="NZ_PKHE01000014.1"/>
</dbReference>
<dbReference type="OrthoDB" id="1551269at2"/>
<sequence>MKNTGKCPKCGESDLIYVPGSVAYGVGNNIMIGLTTLSAVRVNRYVCATCGFTEEWINLEDVAKVQKAYKRP</sequence>
<comment type="caution">
    <text evidence="1">The sequence shown here is derived from an EMBL/GenBank/DDBJ whole genome shotgun (WGS) entry which is preliminary data.</text>
</comment>
<dbReference type="AlphaFoldDB" id="A0A2I1JXY6"/>
<name>A0A2I1JXY6_9LACT</name>
<organism evidence="1 2">
    <name type="scientific">Falseniella ignava</name>
    <dbReference type="NCBI Taxonomy" id="137730"/>
    <lineage>
        <taxon>Bacteria</taxon>
        <taxon>Bacillati</taxon>
        <taxon>Bacillota</taxon>
        <taxon>Bacilli</taxon>
        <taxon>Lactobacillales</taxon>
        <taxon>Aerococcaceae</taxon>
        <taxon>Falseniella</taxon>
    </lineage>
</organism>
<gene>
    <name evidence="1" type="ORF">CYJ57_05615</name>
</gene>